<proteinExistence type="predicted"/>
<reference evidence="1 2" key="1">
    <citation type="journal article" date="2018" name="PLoS Genet.">
        <title>Population sequencing reveals clonal diversity and ancestral inbreeding in the grapevine cultivar Chardonnay.</title>
        <authorList>
            <person name="Roach M.J."/>
            <person name="Johnson D.L."/>
            <person name="Bohlmann J."/>
            <person name="van Vuuren H.J."/>
            <person name="Jones S.J."/>
            <person name="Pretorius I.S."/>
            <person name="Schmidt S.A."/>
            <person name="Borneman A.R."/>
        </authorList>
    </citation>
    <scope>NUCLEOTIDE SEQUENCE [LARGE SCALE GENOMIC DNA]</scope>
    <source>
        <strain evidence="2">cv. Chardonnay</strain>
        <tissue evidence="1">Leaf</tissue>
    </source>
</reference>
<dbReference type="EMBL" id="QGNW01000054">
    <property type="protein sequence ID" value="RVX05838.1"/>
    <property type="molecule type" value="Genomic_DNA"/>
</dbReference>
<accession>A0A438JA48</accession>
<dbReference type="SUPFAM" id="SSF51735">
    <property type="entry name" value="NAD(P)-binding Rossmann-fold domains"/>
    <property type="match status" value="1"/>
</dbReference>
<evidence type="ECO:0000313" key="2">
    <source>
        <dbReference type="Proteomes" id="UP000288805"/>
    </source>
</evidence>
<dbReference type="Proteomes" id="UP000288805">
    <property type="component" value="Unassembled WGS sequence"/>
</dbReference>
<evidence type="ECO:0000313" key="1">
    <source>
        <dbReference type="EMBL" id="RVX05838.1"/>
    </source>
</evidence>
<gene>
    <name evidence="1" type="ORF">CK203_023888</name>
</gene>
<name>A0A438JA48_VITVI</name>
<dbReference type="Gene3D" id="3.40.50.720">
    <property type="entry name" value="NAD(P)-binding Rossmann-like Domain"/>
    <property type="match status" value="1"/>
</dbReference>
<protein>
    <submittedName>
        <fullName evidence="1">Uncharacterized protein</fullName>
    </submittedName>
</protein>
<dbReference type="InterPro" id="IPR036291">
    <property type="entry name" value="NAD(P)-bd_dom_sf"/>
</dbReference>
<comment type="caution">
    <text evidence="1">The sequence shown here is derived from an EMBL/GenBank/DDBJ whole genome shotgun (WGS) entry which is preliminary data.</text>
</comment>
<organism evidence="1 2">
    <name type="scientific">Vitis vinifera</name>
    <name type="common">Grape</name>
    <dbReference type="NCBI Taxonomy" id="29760"/>
    <lineage>
        <taxon>Eukaryota</taxon>
        <taxon>Viridiplantae</taxon>
        <taxon>Streptophyta</taxon>
        <taxon>Embryophyta</taxon>
        <taxon>Tracheophyta</taxon>
        <taxon>Spermatophyta</taxon>
        <taxon>Magnoliopsida</taxon>
        <taxon>eudicotyledons</taxon>
        <taxon>Gunneridae</taxon>
        <taxon>Pentapetalae</taxon>
        <taxon>rosids</taxon>
        <taxon>Vitales</taxon>
        <taxon>Vitaceae</taxon>
        <taxon>Viteae</taxon>
        <taxon>Vitis</taxon>
    </lineage>
</organism>
<sequence>MNVAEMVSSVEDTSRKSSMGICRETWNRCSGYPSSHMSRRTVTTKIECELCCIAAAARRINRNSGISLAGAVHVKDVAKAQVLLFETPAASGRYLCTDGIYQFADFAERVSKLFPEFPVHRSVA</sequence>
<dbReference type="AlphaFoldDB" id="A0A438JA48"/>